<dbReference type="KEGG" id="lth:KLTH0B10230g"/>
<dbReference type="RefSeq" id="XP_002552228.1">
    <property type="nucleotide sequence ID" value="XM_002552182.1"/>
</dbReference>
<dbReference type="eggNOG" id="ENOG502SAGH">
    <property type="taxonomic scope" value="Eukaryota"/>
</dbReference>
<sequence>MKGERAEEHLIQTPHVDDQNLRLPRDTFPNRFLYEISRHRTFVIAVSSELILYAFSIYRGLTSKDRDIGFLIALFMIVLGSTGIILTGIITICLLNDCGTDPSNTLHFMKEIVAVGLQMEMREWDIIAARMNRVFYLNNSWATPYFFYDGEACHSFFKNYYLKHYSRGEKTSGTNTYGLEEFQPFVDQAVEAYKKSETRMCSPF</sequence>
<feature type="transmembrane region" description="Helical" evidence="1">
    <location>
        <begin position="41"/>
        <end position="58"/>
    </location>
</feature>
<evidence type="ECO:0000256" key="1">
    <source>
        <dbReference type="SAM" id="Phobius"/>
    </source>
</evidence>
<keyword evidence="1" id="KW-1133">Transmembrane helix</keyword>
<dbReference type="GeneID" id="8291076"/>
<keyword evidence="3" id="KW-1185">Reference proteome</keyword>
<dbReference type="Proteomes" id="UP000002036">
    <property type="component" value="Chromosome B"/>
</dbReference>
<dbReference type="OrthoDB" id="4036517at2759"/>
<dbReference type="InParanoid" id="C5DDC9"/>
<evidence type="ECO:0000313" key="3">
    <source>
        <dbReference type="Proteomes" id="UP000002036"/>
    </source>
</evidence>
<proteinExistence type="predicted"/>
<gene>
    <name evidence="2" type="ordered locus">KLTH0B10230g</name>
</gene>
<dbReference type="FunCoup" id="C5DDC9">
    <property type="interactions" value="186"/>
</dbReference>
<dbReference type="EMBL" id="CU928166">
    <property type="protein sequence ID" value="CAR21790.1"/>
    <property type="molecule type" value="Genomic_DNA"/>
</dbReference>
<accession>C5DDC9</accession>
<protein>
    <submittedName>
        <fullName evidence="2">KLTH0B10230p</fullName>
    </submittedName>
</protein>
<evidence type="ECO:0000313" key="2">
    <source>
        <dbReference type="EMBL" id="CAR21790.1"/>
    </source>
</evidence>
<keyword evidence="1" id="KW-0812">Transmembrane</keyword>
<dbReference type="OMA" id="MEMREWD"/>
<reference evidence="2 3" key="1">
    <citation type="journal article" date="2009" name="Genome Res.">
        <title>Comparative genomics of protoploid Saccharomycetaceae.</title>
        <authorList>
            <consortium name="The Genolevures Consortium"/>
            <person name="Souciet J.-L."/>
            <person name="Dujon B."/>
            <person name="Gaillardin C."/>
            <person name="Johnston M."/>
            <person name="Baret P.V."/>
            <person name="Cliften P."/>
            <person name="Sherman D.J."/>
            <person name="Weissenbach J."/>
            <person name="Westhof E."/>
            <person name="Wincker P."/>
            <person name="Jubin C."/>
            <person name="Poulain J."/>
            <person name="Barbe V."/>
            <person name="Segurens B."/>
            <person name="Artiguenave F."/>
            <person name="Anthouard V."/>
            <person name="Vacherie B."/>
            <person name="Val M.-E."/>
            <person name="Fulton R.S."/>
            <person name="Minx P."/>
            <person name="Wilson R."/>
            <person name="Durrens P."/>
            <person name="Jean G."/>
            <person name="Marck C."/>
            <person name="Martin T."/>
            <person name="Nikolski M."/>
            <person name="Rolland T."/>
            <person name="Seret M.-L."/>
            <person name="Casaregola S."/>
            <person name="Despons L."/>
            <person name="Fairhead C."/>
            <person name="Fischer G."/>
            <person name="Lafontaine I."/>
            <person name="Leh V."/>
            <person name="Lemaire M."/>
            <person name="de Montigny J."/>
            <person name="Neuveglise C."/>
            <person name="Thierry A."/>
            <person name="Blanc-Lenfle I."/>
            <person name="Bleykasten C."/>
            <person name="Diffels J."/>
            <person name="Fritsch E."/>
            <person name="Frangeul L."/>
            <person name="Goeffon A."/>
            <person name="Jauniaux N."/>
            <person name="Kachouri-Lafond R."/>
            <person name="Payen C."/>
            <person name="Potier S."/>
            <person name="Pribylova L."/>
            <person name="Ozanne C."/>
            <person name="Richard G.-F."/>
            <person name="Sacerdot C."/>
            <person name="Straub M.-L."/>
            <person name="Talla E."/>
        </authorList>
    </citation>
    <scope>NUCLEOTIDE SEQUENCE [LARGE SCALE GENOMIC DNA]</scope>
    <source>
        <strain evidence="3">ATCC 56472 / CBS 6340 / NRRL Y-8284</strain>
    </source>
</reference>
<organism evidence="2 3">
    <name type="scientific">Lachancea thermotolerans (strain ATCC 56472 / CBS 6340 / NRRL Y-8284)</name>
    <name type="common">Yeast</name>
    <name type="synonym">Kluyveromyces thermotolerans</name>
    <dbReference type="NCBI Taxonomy" id="559295"/>
    <lineage>
        <taxon>Eukaryota</taxon>
        <taxon>Fungi</taxon>
        <taxon>Dikarya</taxon>
        <taxon>Ascomycota</taxon>
        <taxon>Saccharomycotina</taxon>
        <taxon>Saccharomycetes</taxon>
        <taxon>Saccharomycetales</taxon>
        <taxon>Saccharomycetaceae</taxon>
        <taxon>Lachancea</taxon>
    </lineage>
</organism>
<dbReference type="AlphaFoldDB" id="C5DDC9"/>
<feature type="transmembrane region" description="Helical" evidence="1">
    <location>
        <begin position="70"/>
        <end position="95"/>
    </location>
</feature>
<dbReference type="InterPro" id="IPR001142">
    <property type="entry name" value="DUP/COS"/>
</dbReference>
<dbReference type="Pfam" id="PF00674">
    <property type="entry name" value="DUP"/>
    <property type="match status" value="1"/>
</dbReference>
<dbReference type="HOGENOM" id="CLU_081384_0_1_1"/>
<keyword evidence="1" id="KW-0472">Membrane</keyword>
<name>C5DDC9_LACTC</name>